<organism evidence="2 3">
    <name type="scientific">Ktedonobacter racemifer DSM 44963</name>
    <dbReference type="NCBI Taxonomy" id="485913"/>
    <lineage>
        <taxon>Bacteria</taxon>
        <taxon>Bacillati</taxon>
        <taxon>Chloroflexota</taxon>
        <taxon>Ktedonobacteria</taxon>
        <taxon>Ktedonobacterales</taxon>
        <taxon>Ktedonobacteraceae</taxon>
        <taxon>Ktedonobacter</taxon>
    </lineage>
</organism>
<reference evidence="2 3" key="1">
    <citation type="journal article" date="2011" name="Stand. Genomic Sci.">
        <title>Non-contiguous finished genome sequence and contextual data of the filamentous soil bacterium Ktedonobacter racemifer type strain (SOSP1-21).</title>
        <authorList>
            <person name="Chang Y.J."/>
            <person name="Land M."/>
            <person name="Hauser L."/>
            <person name="Chertkov O."/>
            <person name="Del Rio T.G."/>
            <person name="Nolan M."/>
            <person name="Copeland A."/>
            <person name="Tice H."/>
            <person name="Cheng J.F."/>
            <person name="Lucas S."/>
            <person name="Han C."/>
            <person name="Goodwin L."/>
            <person name="Pitluck S."/>
            <person name="Ivanova N."/>
            <person name="Ovchinikova G."/>
            <person name="Pati A."/>
            <person name="Chen A."/>
            <person name="Palaniappan K."/>
            <person name="Mavromatis K."/>
            <person name="Liolios K."/>
            <person name="Brettin T."/>
            <person name="Fiebig A."/>
            <person name="Rohde M."/>
            <person name="Abt B."/>
            <person name="Goker M."/>
            <person name="Detter J.C."/>
            <person name="Woyke T."/>
            <person name="Bristow J."/>
            <person name="Eisen J.A."/>
            <person name="Markowitz V."/>
            <person name="Hugenholtz P."/>
            <person name="Kyrpides N.C."/>
            <person name="Klenk H.P."/>
            <person name="Lapidus A."/>
        </authorList>
    </citation>
    <scope>NUCLEOTIDE SEQUENCE [LARGE SCALE GENOMIC DNA]</scope>
    <source>
        <strain evidence="3">DSM 44963</strain>
    </source>
</reference>
<dbReference type="AlphaFoldDB" id="D6U656"/>
<proteinExistence type="predicted"/>
<comment type="caution">
    <text evidence="2">The sequence shown here is derived from an EMBL/GenBank/DDBJ whole genome shotgun (WGS) entry which is preliminary data.</text>
</comment>
<dbReference type="EMBL" id="ADVG01000005">
    <property type="protein sequence ID" value="EFH80467.1"/>
    <property type="molecule type" value="Genomic_DNA"/>
</dbReference>
<dbReference type="Proteomes" id="UP000004508">
    <property type="component" value="Unassembled WGS sequence"/>
</dbReference>
<evidence type="ECO:0000313" key="2">
    <source>
        <dbReference type="EMBL" id="EFH80467.1"/>
    </source>
</evidence>
<accession>D6U656</accession>
<feature type="region of interest" description="Disordered" evidence="1">
    <location>
        <begin position="1"/>
        <end position="30"/>
    </location>
</feature>
<name>D6U656_KTERA</name>
<evidence type="ECO:0000313" key="3">
    <source>
        <dbReference type="Proteomes" id="UP000004508"/>
    </source>
</evidence>
<evidence type="ECO:0000256" key="1">
    <source>
        <dbReference type="SAM" id="MobiDB-lite"/>
    </source>
</evidence>
<dbReference type="InParanoid" id="D6U656"/>
<protein>
    <submittedName>
        <fullName evidence="2">Uncharacterized protein</fullName>
    </submittedName>
</protein>
<sequence length="152" mass="16879">MLERQAKRQRRTARRAAESQQQSTSRPHISAAHHLSPLSGHLWLPLLRCCSTWAWKPSRSSREMLVRETLSSSLVSYGFHGTSLLSVSWWPQDAFKPSIFTSDAPQITDFPSCLEGKPGRENVGVHVPEAAHSSPKTRFATAMADIAFGQPA</sequence>
<gene>
    <name evidence="2" type="ORF">Krac_1070</name>
</gene>
<keyword evidence="3" id="KW-1185">Reference proteome</keyword>